<dbReference type="Pfam" id="PF13516">
    <property type="entry name" value="LRR_6"/>
    <property type="match status" value="2"/>
</dbReference>
<evidence type="ECO:0000256" key="2">
    <source>
        <dbReference type="ARBA" id="ARBA00009592"/>
    </source>
</evidence>
<proteinExistence type="inferred from homology"/>
<sequence length="1461" mass="163659">MESNPLRGLFGVSSPRPVEQRVAPQPTEPTENEIIPFEVPSGDGTKHPDEHLIYVDKVCGLFKLVGIPDYVVKKKTIEFRWNLLDRINRNSEDWDLDEGKESDLLSDNIDGHVIHFCGETARIAKPCAKDKHRPMEIIVIMTYVIWVLVTVPISTTAVHAVGRLGSDAHLFDDASVAALLYSRFDADELKRLIIDCSHSSFACSIASTPSSKNKTKEKEKNISPIRLKASLQGEDCCQWKGVRCSNRTGYLIKLNLRNTDMYDRYDMYAMYDMGYNSYDYNYYMGDYSYPSRSSSLTLLAGEMSSSLATLQHLRYLDLSCNDFNGTSIPVFLSSLKNLRYLNLSSAGFGGRIPSQLGNLSKLQYLDLCGNYDYYDGNWSYIVDLAWLPRLSLLRHLDMSRVDLSSARDWFQRVNMLPSLKVLRLSDCGLNGNVSASISISNLTHLEVLDMSHNAFTIPQFGNLSKLQYLDVSWHLYPDMDLAWFPRLSLLRHLDMSGVDLYSAGDWFQRVNMLPSLKVLRLSGCGLSSTMSASVSLSNLTHLEVLDMSNNFDTSLKHAWFWNLTGLKELHLGYSGLEGSIPSDLANMTALQVIDLSGNQLVGLIPEKLGNLCNLTRMRFSGNNIGSSIGEFMRRLPKCSWNTLQEFSVQDANMIGNLPSWIGNMTNLSVLHASENMLSGPLPVGVGALSNLKSLILGNNNFSGVLLKEQFANLGKLELLDLSHNNFSGVLLKEHFASLGALKILDLSCNNFSGVLSNEQFASLGNLKILDLSSNNFSDFLLKEQSASLDNLKHLDLSHNKLNSVLVGEHFTGLLNLKYLDFSYNSVRLAINQKWVPAFRLKYAIFRSCQLGPRFPEWLKWQSDIDVLVLSNANLDDVIPDWFWVTFSRASFLQVSGNKLHGSIPSDLQHMSADHIYLGSNMFTGQVPQLPINIVRLNLSSNTLSGSLPSELNAPLLEELLLANNQFIGTIPSSICQLTKLKRLDLSGNQLTGDIMQCQKELVPNSTDQFGSDMLSLALNNNDLTGEFPKFLQRSSGLMFLDLSYNRFVGGLPEWLPEKVPHLKILRVRSNMFNGHIPKSLTSLHDLHYLDIAHNKITGSIPWSLSNLKAMMTVVSHDTGDYIYEESIPVITKDQKRDYTFAIYQLLVVLDLSSNSLAGQIPEEIHLLIGLTNLNLSNNHLTGAIPNKIGDLRQLDSLDLSFNEFSGSIPSSLSALTYLSHLNLSYNNLSGAIPSGQQLQALDNQMYIYIGNPGLCGDPVGRSCSTHDAEQSGLEDIDHMPSVYLAMSIGFVVGLWTVFCTMLMKRTWRAAFFQFVDMMYDMVYVQVAVRHFLLNSTMTTEAVSACKVEKLKADQFKPSEQVTLEPFDHDQACVVGVTACPRGELYQLDDARRGYVCQRSEKLKADQFKPVEQVTLERFDCEHACIVGGYRTPKRILKFNEDAKEIAKFAQASWQQIQRRQL</sequence>
<dbReference type="InterPro" id="IPR046956">
    <property type="entry name" value="RLP23-like"/>
</dbReference>
<dbReference type="FunFam" id="3.80.10.10:FF:001347">
    <property type="entry name" value="LRR receptor-like serine/threonine-protein kinase GSO2"/>
    <property type="match status" value="1"/>
</dbReference>
<dbReference type="InterPro" id="IPR032675">
    <property type="entry name" value="LRR_dom_sf"/>
</dbReference>
<evidence type="ECO:0000256" key="4">
    <source>
        <dbReference type="ARBA" id="ARBA00022614"/>
    </source>
</evidence>
<dbReference type="FunFam" id="3.80.10.10:FF:000649">
    <property type="entry name" value="Leucine Rich Repeat family protein"/>
    <property type="match status" value="1"/>
</dbReference>
<evidence type="ECO:0000256" key="7">
    <source>
        <dbReference type="ARBA" id="ARBA00022737"/>
    </source>
</evidence>
<dbReference type="SUPFAM" id="SSF52047">
    <property type="entry name" value="RNI-like"/>
    <property type="match status" value="2"/>
</dbReference>
<dbReference type="EnsemblPlants" id="EMT29396">
    <property type="protein sequence ID" value="EMT29396"/>
    <property type="gene ID" value="F775_12160"/>
</dbReference>
<dbReference type="SUPFAM" id="SSF52058">
    <property type="entry name" value="L domain-like"/>
    <property type="match status" value="1"/>
</dbReference>
<keyword evidence="5" id="KW-0812">Transmembrane</keyword>
<dbReference type="GO" id="GO:0005886">
    <property type="term" value="C:plasma membrane"/>
    <property type="evidence" value="ECO:0007669"/>
    <property type="project" value="UniProtKB-SubCell"/>
</dbReference>
<reference evidence="12" key="1">
    <citation type="submission" date="2015-06" db="UniProtKB">
        <authorList>
            <consortium name="EnsemblPlants"/>
        </authorList>
    </citation>
    <scope>IDENTIFICATION</scope>
</reference>
<dbReference type="InterPro" id="IPR001611">
    <property type="entry name" value="Leu-rich_rpt"/>
</dbReference>
<dbReference type="SMART" id="SM00365">
    <property type="entry name" value="LRR_SD22"/>
    <property type="match status" value="5"/>
</dbReference>
<keyword evidence="4" id="KW-0433">Leucine-rich repeat</keyword>
<evidence type="ECO:0000256" key="6">
    <source>
        <dbReference type="ARBA" id="ARBA00022729"/>
    </source>
</evidence>
<evidence type="ECO:0000256" key="1">
    <source>
        <dbReference type="ARBA" id="ARBA00004251"/>
    </source>
</evidence>
<comment type="similarity">
    <text evidence="2">Belongs to the RLP family.</text>
</comment>
<dbReference type="Pfam" id="PF13855">
    <property type="entry name" value="LRR_8"/>
    <property type="match status" value="2"/>
</dbReference>
<keyword evidence="10" id="KW-0675">Receptor</keyword>
<keyword evidence="7" id="KW-0677">Repeat</keyword>
<dbReference type="PANTHER" id="PTHR48063">
    <property type="entry name" value="LRR RECEPTOR-LIKE KINASE"/>
    <property type="match status" value="1"/>
</dbReference>
<dbReference type="FunFam" id="3.80.10.10:FF:000095">
    <property type="entry name" value="LRR receptor-like serine/threonine-protein kinase GSO1"/>
    <property type="match status" value="1"/>
</dbReference>
<dbReference type="GO" id="GO:0003723">
    <property type="term" value="F:RNA binding"/>
    <property type="evidence" value="ECO:0007669"/>
    <property type="project" value="InterPro"/>
</dbReference>
<dbReference type="InterPro" id="IPR003591">
    <property type="entry name" value="Leu-rich_rpt_typical-subtyp"/>
</dbReference>
<dbReference type="GO" id="GO:0006364">
    <property type="term" value="P:rRNA processing"/>
    <property type="evidence" value="ECO:0007669"/>
    <property type="project" value="InterPro"/>
</dbReference>
<accession>M8CZR7</accession>
<evidence type="ECO:0000313" key="12">
    <source>
        <dbReference type="EnsemblPlants" id="EMT29396"/>
    </source>
</evidence>
<evidence type="ECO:0000256" key="10">
    <source>
        <dbReference type="ARBA" id="ARBA00023170"/>
    </source>
</evidence>
<name>M8CZR7_AEGTA</name>
<dbReference type="InterPro" id="IPR000692">
    <property type="entry name" value="Fibrillarin"/>
</dbReference>
<evidence type="ECO:0000256" key="9">
    <source>
        <dbReference type="ARBA" id="ARBA00023136"/>
    </source>
</evidence>
<comment type="subcellular location">
    <subcellularLocation>
        <location evidence="1">Cell membrane</location>
        <topology evidence="1">Single-pass type I membrane protein</topology>
    </subcellularLocation>
</comment>
<dbReference type="Pfam" id="PF00560">
    <property type="entry name" value="LRR_1"/>
    <property type="match status" value="6"/>
</dbReference>
<keyword evidence="9" id="KW-0472">Membrane</keyword>
<keyword evidence="8" id="KW-1133">Transmembrane helix</keyword>
<evidence type="ECO:0000256" key="5">
    <source>
        <dbReference type="ARBA" id="ARBA00022692"/>
    </source>
</evidence>
<dbReference type="Gene3D" id="3.80.10.10">
    <property type="entry name" value="Ribonuclease Inhibitor"/>
    <property type="match status" value="5"/>
</dbReference>
<keyword evidence="11" id="KW-0325">Glycoprotein</keyword>
<dbReference type="SMART" id="SM00369">
    <property type="entry name" value="LRR_TYP"/>
    <property type="match status" value="13"/>
</dbReference>
<dbReference type="SMART" id="SM01206">
    <property type="entry name" value="Fibrillarin"/>
    <property type="match status" value="1"/>
</dbReference>
<protein>
    <submittedName>
        <fullName evidence="12">LRR receptor-like serine/threonine-protein kinase GSO1</fullName>
    </submittedName>
</protein>
<organism evidence="12">
    <name type="scientific">Aegilops tauschii</name>
    <name type="common">Tausch's goatgrass</name>
    <name type="synonym">Aegilops squarrosa</name>
    <dbReference type="NCBI Taxonomy" id="37682"/>
    <lineage>
        <taxon>Eukaryota</taxon>
        <taxon>Viridiplantae</taxon>
        <taxon>Streptophyta</taxon>
        <taxon>Embryophyta</taxon>
        <taxon>Tracheophyta</taxon>
        <taxon>Spermatophyta</taxon>
        <taxon>Magnoliopsida</taxon>
        <taxon>Liliopsida</taxon>
        <taxon>Poales</taxon>
        <taxon>Poaceae</taxon>
        <taxon>BOP clade</taxon>
        <taxon>Pooideae</taxon>
        <taxon>Triticodae</taxon>
        <taxon>Triticeae</taxon>
        <taxon>Triticinae</taxon>
        <taxon>Aegilops</taxon>
    </lineage>
</organism>
<keyword evidence="3" id="KW-1003">Cell membrane</keyword>
<dbReference type="PANTHER" id="PTHR48063:SF110">
    <property type="entry name" value="LEUCINE-RICH REPEAT-CONTAINING N-TERMINAL PLANT-TYPE DOMAIN-CONTAINING PROTEIN"/>
    <property type="match status" value="1"/>
</dbReference>
<dbReference type="GO" id="GO:0008168">
    <property type="term" value="F:methyltransferase activity"/>
    <property type="evidence" value="ECO:0007669"/>
    <property type="project" value="InterPro"/>
</dbReference>
<evidence type="ECO:0000256" key="8">
    <source>
        <dbReference type="ARBA" id="ARBA00022989"/>
    </source>
</evidence>
<dbReference type="PRINTS" id="PR00019">
    <property type="entry name" value="LEURICHRPT"/>
</dbReference>
<evidence type="ECO:0000256" key="11">
    <source>
        <dbReference type="ARBA" id="ARBA00023180"/>
    </source>
</evidence>
<keyword evidence="6" id="KW-0732">Signal</keyword>
<dbReference type="ExpressionAtlas" id="M8CZR7">
    <property type="expression patterns" value="baseline"/>
</dbReference>
<evidence type="ECO:0000256" key="3">
    <source>
        <dbReference type="ARBA" id="ARBA00022475"/>
    </source>
</evidence>
<dbReference type="PROSITE" id="PS51450">
    <property type="entry name" value="LRR"/>
    <property type="match status" value="1"/>
</dbReference>